<keyword evidence="4 7" id="KW-0812">Transmembrane</keyword>
<dbReference type="EMBL" id="FTPU01000029">
    <property type="protein sequence ID" value="SIT97702.1"/>
    <property type="molecule type" value="Genomic_DNA"/>
</dbReference>
<evidence type="ECO:0000313" key="8">
    <source>
        <dbReference type="EMBL" id="SIT97702.1"/>
    </source>
</evidence>
<dbReference type="Proteomes" id="UP000187261">
    <property type="component" value="Unassembled WGS sequence"/>
</dbReference>
<evidence type="ECO:0000256" key="3">
    <source>
        <dbReference type="ARBA" id="ARBA00022475"/>
    </source>
</evidence>
<protein>
    <submittedName>
        <fullName evidence="8">Transglycosylase associated protein</fullName>
    </submittedName>
</protein>
<dbReference type="InterPro" id="IPR007341">
    <property type="entry name" value="Transgly_assoc"/>
</dbReference>
<keyword evidence="3" id="KW-1003">Cell membrane</keyword>
<dbReference type="STRING" id="1121284.SAMN05660493_02428"/>
<comment type="similarity">
    <text evidence="2">Belongs to the UPF0410 family.</text>
</comment>
<sequence length="61" mass="6717">MTNLLKAYFNSRIVGAFIGGAIGTYVLGWGDVDSFWSPRSWLLAIGGSVLLLFIYSMLTKK</sequence>
<evidence type="ECO:0000256" key="1">
    <source>
        <dbReference type="ARBA" id="ARBA00004651"/>
    </source>
</evidence>
<evidence type="ECO:0000256" key="2">
    <source>
        <dbReference type="ARBA" id="ARBA00011006"/>
    </source>
</evidence>
<reference evidence="9" key="1">
    <citation type="submission" date="2016-10" db="EMBL/GenBank/DDBJ databases">
        <authorList>
            <person name="Varghese N."/>
            <person name="Submissions S."/>
        </authorList>
    </citation>
    <scope>NUCLEOTIDE SEQUENCE [LARGE SCALE GENOMIC DNA]</scope>
    <source>
        <strain evidence="9">DSM 19482</strain>
    </source>
</reference>
<dbReference type="AlphaFoldDB" id="A0A1U7Q018"/>
<name>A0A1U7Q018_9FLAO</name>
<organism evidence="8 9">
    <name type="scientific">Epilithonimonas bovis DSM 19482</name>
    <dbReference type="NCBI Taxonomy" id="1121284"/>
    <lineage>
        <taxon>Bacteria</taxon>
        <taxon>Pseudomonadati</taxon>
        <taxon>Bacteroidota</taxon>
        <taxon>Flavobacteriia</taxon>
        <taxon>Flavobacteriales</taxon>
        <taxon>Weeksellaceae</taxon>
        <taxon>Chryseobacterium group</taxon>
        <taxon>Epilithonimonas</taxon>
    </lineage>
</organism>
<dbReference type="GO" id="GO:0005886">
    <property type="term" value="C:plasma membrane"/>
    <property type="evidence" value="ECO:0007669"/>
    <property type="project" value="UniProtKB-SubCell"/>
</dbReference>
<dbReference type="Pfam" id="PF04226">
    <property type="entry name" value="Transgly_assoc"/>
    <property type="match status" value="1"/>
</dbReference>
<keyword evidence="5 7" id="KW-1133">Transmembrane helix</keyword>
<evidence type="ECO:0000313" key="9">
    <source>
        <dbReference type="Proteomes" id="UP000187261"/>
    </source>
</evidence>
<dbReference type="OrthoDB" id="9811343at2"/>
<gene>
    <name evidence="8" type="ORF">SAMN05660493_02428</name>
</gene>
<feature type="transmembrane region" description="Helical" evidence="7">
    <location>
        <begin position="7"/>
        <end position="28"/>
    </location>
</feature>
<evidence type="ECO:0000256" key="4">
    <source>
        <dbReference type="ARBA" id="ARBA00022692"/>
    </source>
</evidence>
<proteinExistence type="inferred from homology"/>
<dbReference type="RefSeq" id="WP_076783843.1">
    <property type="nucleotide sequence ID" value="NZ_FTPU01000029.1"/>
</dbReference>
<keyword evidence="9" id="KW-1185">Reference proteome</keyword>
<keyword evidence="6 7" id="KW-0472">Membrane</keyword>
<evidence type="ECO:0000256" key="7">
    <source>
        <dbReference type="SAM" id="Phobius"/>
    </source>
</evidence>
<evidence type="ECO:0000256" key="5">
    <source>
        <dbReference type="ARBA" id="ARBA00022989"/>
    </source>
</evidence>
<feature type="transmembrane region" description="Helical" evidence="7">
    <location>
        <begin position="40"/>
        <end position="58"/>
    </location>
</feature>
<comment type="subcellular location">
    <subcellularLocation>
        <location evidence="1">Cell membrane</location>
        <topology evidence="1">Multi-pass membrane protein</topology>
    </subcellularLocation>
</comment>
<accession>A0A1U7Q018</accession>
<evidence type="ECO:0000256" key="6">
    <source>
        <dbReference type="ARBA" id="ARBA00023136"/>
    </source>
</evidence>